<accession>A0ABT9BMN8</accession>
<dbReference type="InterPro" id="IPR023204">
    <property type="entry name" value="SP1917_dom_sf"/>
</dbReference>
<name>A0ABT9BMN8_9MICO</name>
<dbReference type="InterPro" id="IPR014580">
    <property type="entry name" value="UCP033199"/>
</dbReference>
<evidence type="ECO:0000313" key="2">
    <source>
        <dbReference type="Proteomes" id="UP001241072"/>
    </source>
</evidence>
<evidence type="ECO:0000313" key="1">
    <source>
        <dbReference type="EMBL" id="MDO7882260.1"/>
    </source>
</evidence>
<protein>
    <submittedName>
        <fullName evidence="1">DUF2200 domain-containing protein</fullName>
    </submittedName>
</protein>
<proteinExistence type="predicted"/>
<keyword evidence="2" id="KW-1185">Reference proteome</keyword>
<dbReference type="EMBL" id="JAUQUB010000001">
    <property type="protein sequence ID" value="MDO7882260.1"/>
    <property type="molecule type" value="Genomic_DNA"/>
</dbReference>
<comment type="caution">
    <text evidence="1">The sequence shown here is derived from an EMBL/GenBank/DDBJ whole genome shotgun (WGS) entry which is preliminary data.</text>
</comment>
<dbReference type="Gene3D" id="1.10.8.290">
    <property type="entry name" value="uncharacterized protein sp1917 domain"/>
    <property type="match status" value="1"/>
</dbReference>
<reference evidence="1 2" key="1">
    <citation type="submission" date="2023-07" db="EMBL/GenBank/DDBJ databases">
        <title>Protaetiibacter sp. nov WY-16 isolated from soil.</title>
        <authorList>
            <person name="Liu B."/>
            <person name="Wan Y."/>
        </authorList>
    </citation>
    <scope>NUCLEOTIDE SEQUENCE [LARGE SCALE GENOMIC DNA]</scope>
    <source>
        <strain evidence="1 2">WY-16</strain>
    </source>
</reference>
<organism evidence="1 2">
    <name type="scientific">Antiquaquibacter soli</name>
    <dbReference type="NCBI Taxonomy" id="3064523"/>
    <lineage>
        <taxon>Bacteria</taxon>
        <taxon>Bacillati</taxon>
        <taxon>Actinomycetota</taxon>
        <taxon>Actinomycetes</taxon>
        <taxon>Micrococcales</taxon>
        <taxon>Microbacteriaceae</taxon>
        <taxon>Antiquaquibacter</taxon>
    </lineage>
</organism>
<dbReference type="Pfam" id="PF09966">
    <property type="entry name" value="DUF2200"/>
    <property type="match status" value="1"/>
</dbReference>
<dbReference type="Proteomes" id="UP001241072">
    <property type="component" value="Unassembled WGS sequence"/>
</dbReference>
<dbReference type="RefSeq" id="WP_305002639.1">
    <property type="nucleotide sequence ID" value="NZ_JAUQUB010000001.1"/>
</dbReference>
<gene>
    <name evidence="1" type="ORF">Q5716_08490</name>
</gene>
<dbReference type="PIRSF" id="PIRSF033199">
    <property type="entry name" value="UCP033199"/>
    <property type="match status" value="1"/>
</dbReference>
<sequence>MSRIFGMPVSSVYPLYVAKLERKGRTPEELDEVTRWLTGFDDAQLRHHLEAGSTFREFFDAAELNPAADLITGVICGVRVEQIDDPLMQKIRYLDKLVDELYRGKPMEKVLRTPAVPA</sequence>